<dbReference type="RefSeq" id="WP_109658330.1">
    <property type="nucleotide sequence ID" value="NZ_CP029145.1"/>
</dbReference>
<dbReference type="AlphaFoldDB" id="A0A2Z3GWB2"/>
<evidence type="ECO:0000259" key="1">
    <source>
        <dbReference type="Pfam" id="PF19569"/>
    </source>
</evidence>
<reference evidence="3" key="1">
    <citation type="submission" date="2018-04" db="EMBL/GenBank/DDBJ databases">
        <title>Complete genome of Antarctic heterotrophic bacterium Hymenobacter nivis.</title>
        <authorList>
            <person name="Terashima M."/>
        </authorList>
    </citation>
    <scope>NUCLEOTIDE SEQUENCE [LARGE SCALE GENOMIC DNA]</scope>
    <source>
        <strain evidence="3">NBRC 111535</strain>
    </source>
</reference>
<dbReference type="Proteomes" id="UP000245999">
    <property type="component" value="Chromosome"/>
</dbReference>
<organism evidence="2 3">
    <name type="scientific">Hymenobacter nivis</name>
    <dbReference type="NCBI Taxonomy" id="1850093"/>
    <lineage>
        <taxon>Bacteria</taxon>
        <taxon>Pseudomonadati</taxon>
        <taxon>Bacteroidota</taxon>
        <taxon>Cytophagia</taxon>
        <taxon>Cytophagales</taxon>
        <taxon>Hymenobacteraceae</taxon>
        <taxon>Hymenobacter</taxon>
    </lineage>
</organism>
<evidence type="ECO:0000313" key="3">
    <source>
        <dbReference type="Proteomes" id="UP000245999"/>
    </source>
</evidence>
<proteinExistence type="predicted"/>
<dbReference type="EMBL" id="CP029145">
    <property type="protein sequence ID" value="AWM35315.1"/>
    <property type="molecule type" value="Genomic_DNA"/>
</dbReference>
<accession>A0A2Z3GWB2</accession>
<gene>
    <name evidence="2" type="ORF">DDQ68_06000</name>
</gene>
<dbReference type="InterPro" id="IPR023393">
    <property type="entry name" value="START-like_dom_sf"/>
</dbReference>
<evidence type="ECO:0000313" key="2">
    <source>
        <dbReference type="EMBL" id="AWM35315.1"/>
    </source>
</evidence>
<dbReference type="KEGG" id="hnv:DDQ68_06000"/>
<dbReference type="Gene3D" id="3.30.530.20">
    <property type="match status" value="1"/>
</dbReference>
<sequence>MPDTQTKTRFVGDFSINASPKILFPYLATAAGLARWFCDDVNHVAGGRLNFVWDRENHYAEVGPQRLNRAARYVFSGPEHAISADPSYVEFTLHSSEVTDEVFLHVVDYSSAQAAEQRELWDGLVARLREQVGG</sequence>
<dbReference type="Pfam" id="PF19569">
    <property type="entry name" value="START_2"/>
    <property type="match status" value="1"/>
</dbReference>
<protein>
    <submittedName>
        <fullName evidence="2">ATPase</fullName>
    </submittedName>
</protein>
<dbReference type="SUPFAM" id="SSF55961">
    <property type="entry name" value="Bet v1-like"/>
    <property type="match status" value="1"/>
</dbReference>
<dbReference type="InterPro" id="IPR045736">
    <property type="entry name" value="START_2"/>
</dbReference>
<feature type="domain" description="START-like" evidence="1">
    <location>
        <begin position="6"/>
        <end position="133"/>
    </location>
</feature>
<keyword evidence="3" id="KW-1185">Reference proteome</keyword>
<name>A0A2Z3GWB2_9BACT</name>
<dbReference type="OrthoDB" id="667567at2"/>